<feature type="chain" id="PRO_5041403264" evidence="1">
    <location>
        <begin position="38"/>
        <end position="201"/>
    </location>
</feature>
<comment type="caution">
    <text evidence="2">The sequence shown here is derived from an EMBL/GenBank/DDBJ whole genome shotgun (WGS) entry which is preliminary data.</text>
</comment>
<sequence>MTDQTLQKPENMRPSNVIFPFAALLFSAVMLAQNVEAMSIQCSAQEGLAGADCVLITDLEAQEPMNTSLPYSYMSLQRTLLASASSALRASYIQSYSQGSKSQAESDKWDLAGANGENYRNIKNWEVLDLDPREYPCFANDRLVPEYISYDPPKGFTGEQIMQFKGAKEAFRSVEEVEELLALRARFESMQGQVKDSSEDS</sequence>
<feature type="signal peptide" evidence="1">
    <location>
        <begin position="1"/>
        <end position="37"/>
    </location>
</feature>
<keyword evidence="3" id="KW-1185">Reference proteome</keyword>
<gene>
    <name evidence="2" type="ORF">F5878DRAFT_658211</name>
</gene>
<organism evidence="2 3">
    <name type="scientific">Lentinula raphanica</name>
    <dbReference type="NCBI Taxonomy" id="153919"/>
    <lineage>
        <taxon>Eukaryota</taxon>
        <taxon>Fungi</taxon>
        <taxon>Dikarya</taxon>
        <taxon>Basidiomycota</taxon>
        <taxon>Agaricomycotina</taxon>
        <taxon>Agaricomycetes</taxon>
        <taxon>Agaricomycetidae</taxon>
        <taxon>Agaricales</taxon>
        <taxon>Marasmiineae</taxon>
        <taxon>Omphalotaceae</taxon>
        <taxon>Lentinula</taxon>
    </lineage>
</organism>
<evidence type="ECO:0000256" key="1">
    <source>
        <dbReference type="SAM" id="SignalP"/>
    </source>
</evidence>
<reference evidence="2" key="1">
    <citation type="submission" date="2022-08" db="EMBL/GenBank/DDBJ databases">
        <authorList>
            <consortium name="DOE Joint Genome Institute"/>
            <person name="Min B."/>
            <person name="Riley R."/>
            <person name="Sierra-Patev S."/>
            <person name="Naranjo-Ortiz M."/>
            <person name="Looney B."/>
            <person name="Konkel Z."/>
            <person name="Slot J.C."/>
            <person name="Sakamoto Y."/>
            <person name="Steenwyk J.L."/>
            <person name="Rokas A."/>
            <person name="Carro J."/>
            <person name="Camarero S."/>
            <person name="Ferreira P."/>
            <person name="Molpeceres G."/>
            <person name="Ruiz-Duenas F.J."/>
            <person name="Serrano A."/>
            <person name="Henrissat B."/>
            <person name="Drula E."/>
            <person name="Hughes K.W."/>
            <person name="Mata J.L."/>
            <person name="Ishikawa N.K."/>
            <person name="Vargas-Isla R."/>
            <person name="Ushijima S."/>
            <person name="Smith C.A."/>
            <person name="Ahrendt S."/>
            <person name="Andreopoulos W."/>
            <person name="He G."/>
            <person name="Labutti K."/>
            <person name="Lipzen A."/>
            <person name="Ng V."/>
            <person name="Sandor L."/>
            <person name="Barry K."/>
            <person name="Martinez A.T."/>
            <person name="Xiao Y."/>
            <person name="Gibbons J.G."/>
            <person name="Terashima K."/>
            <person name="Hibbett D.S."/>
            <person name="Grigoriev I.V."/>
        </authorList>
    </citation>
    <scope>NUCLEOTIDE SEQUENCE</scope>
    <source>
        <strain evidence="2">TFB9207</strain>
    </source>
</reference>
<evidence type="ECO:0000313" key="2">
    <source>
        <dbReference type="EMBL" id="KAJ3841775.1"/>
    </source>
</evidence>
<dbReference type="Proteomes" id="UP001163846">
    <property type="component" value="Unassembled WGS sequence"/>
</dbReference>
<evidence type="ECO:0000313" key="3">
    <source>
        <dbReference type="Proteomes" id="UP001163846"/>
    </source>
</evidence>
<proteinExistence type="predicted"/>
<name>A0AA38PF39_9AGAR</name>
<keyword evidence="1" id="KW-0732">Signal</keyword>
<dbReference type="AlphaFoldDB" id="A0AA38PF39"/>
<dbReference type="EMBL" id="MU806028">
    <property type="protein sequence ID" value="KAJ3841775.1"/>
    <property type="molecule type" value="Genomic_DNA"/>
</dbReference>
<protein>
    <submittedName>
        <fullName evidence="2">Uncharacterized protein</fullName>
    </submittedName>
</protein>
<accession>A0AA38PF39</accession>